<dbReference type="Pfam" id="PF02771">
    <property type="entry name" value="Acyl-CoA_dh_N"/>
    <property type="match status" value="1"/>
</dbReference>
<dbReference type="InterPro" id="IPR006091">
    <property type="entry name" value="Acyl-CoA_Oxase/DH_mid-dom"/>
</dbReference>
<keyword evidence="12" id="KW-1185">Reference proteome</keyword>
<dbReference type="SUPFAM" id="SSF47203">
    <property type="entry name" value="Acyl-CoA dehydrogenase C-terminal domain-like"/>
    <property type="match status" value="1"/>
</dbReference>
<dbReference type="Gene3D" id="2.40.110.10">
    <property type="entry name" value="Butyryl-CoA Dehydrogenase, subunit A, domain 2"/>
    <property type="match status" value="1"/>
</dbReference>
<dbReference type="InterPro" id="IPR037069">
    <property type="entry name" value="AcylCoA_DH/ox_N_sf"/>
</dbReference>
<name>A0ABN2NKK1_9PSEU</name>
<evidence type="ECO:0000259" key="10">
    <source>
        <dbReference type="Pfam" id="PF02771"/>
    </source>
</evidence>
<dbReference type="Gene3D" id="1.10.540.10">
    <property type="entry name" value="Acyl-CoA dehydrogenase/oxidase, N-terminal domain"/>
    <property type="match status" value="1"/>
</dbReference>
<feature type="domain" description="Acyl-CoA oxidase/dehydrogenase middle" evidence="9">
    <location>
        <begin position="134"/>
        <end position="234"/>
    </location>
</feature>
<evidence type="ECO:0000259" key="9">
    <source>
        <dbReference type="Pfam" id="PF02770"/>
    </source>
</evidence>
<feature type="domain" description="Acyl-CoA dehydrogenase/oxidase N-terminal" evidence="10">
    <location>
        <begin position="14"/>
        <end position="130"/>
    </location>
</feature>
<evidence type="ECO:0000256" key="5">
    <source>
        <dbReference type="ARBA" id="ARBA00022827"/>
    </source>
</evidence>
<dbReference type="EMBL" id="BAAAQK010000023">
    <property type="protein sequence ID" value="GAA1867920.1"/>
    <property type="molecule type" value="Genomic_DNA"/>
</dbReference>
<organism evidence="11 12">
    <name type="scientific">Pseudonocardia ailaonensis</name>
    <dbReference type="NCBI Taxonomy" id="367279"/>
    <lineage>
        <taxon>Bacteria</taxon>
        <taxon>Bacillati</taxon>
        <taxon>Actinomycetota</taxon>
        <taxon>Actinomycetes</taxon>
        <taxon>Pseudonocardiales</taxon>
        <taxon>Pseudonocardiaceae</taxon>
        <taxon>Pseudonocardia</taxon>
    </lineage>
</organism>
<evidence type="ECO:0000256" key="3">
    <source>
        <dbReference type="ARBA" id="ARBA00011738"/>
    </source>
</evidence>
<proteinExistence type="inferred from homology"/>
<dbReference type="PANTHER" id="PTHR48083:SF13">
    <property type="entry name" value="ACYL-COA DEHYDROGENASE FAMILY MEMBER 11"/>
    <property type="match status" value="1"/>
</dbReference>
<evidence type="ECO:0000259" key="8">
    <source>
        <dbReference type="Pfam" id="PF00441"/>
    </source>
</evidence>
<sequence length="400" mass="44535">MDFEPSALAADYTKRMRAFLDEEILPAEAAYDAYRAERRGTPQEWDLPPVVDELKAKARERGLWNLFLPSLSGLSNLEYAAVAEVSGWSPVIAPEAINCQAPDTGNMETLHLFGTPEQKEQWLTPLLEGEIRSAFAMTEPQVASSDATNVECTIARDGDDFVINGRKWWISGTADERCRIFIVMGKTDPEAARHRQQSMVLVPRDTPGLEVVRNLPVFGYQDQHGHSELRFTDVRVPAANLLGEEGGGFAISQARLGPGRIHHCMRLIGMAERSVDLMVRRAKDRVAFGRPLAEQGVVRDQIALSRMEIEQARLLVLKTAWLIDRYGAKGAASEIASIKVVVPRMACAVIDRAMQVHGAAAMSDDFPLAYFYAWARALRFADGPDEVHIRSVARQELDRH</sequence>
<dbReference type="Gene3D" id="1.20.140.10">
    <property type="entry name" value="Butyryl-CoA Dehydrogenase, subunit A, domain 3"/>
    <property type="match status" value="1"/>
</dbReference>
<accession>A0ABN2NKK1</accession>
<evidence type="ECO:0000256" key="4">
    <source>
        <dbReference type="ARBA" id="ARBA00022630"/>
    </source>
</evidence>
<comment type="caution">
    <text evidence="11">The sequence shown here is derived from an EMBL/GenBank/DDBJ whole genome shotgun (WGS) entry which is preliminary data.</text>
</comment>
<evidence type="ECO:0000256" key="2">
    <source>
        <dbReference type="ARBA" id="ARBA00009347"/>
    </source>
</evidence>
<dbReference type="SUPFAM" id="SSF56645">
    <property type="entry name" value="Acyl-CoA dehydrogenase NM domain-like"/>
    <property type="match status" value="1"/>
</dbReference>
<dbReference type="InterPro" id="IPR009075">
    <property type="entry name" value="AcylCo_DH/oxidase_C"/>
</dbReference>
<dbReference type="RefSeq" id="WP_344423353.1">
    <property type="nucleotide sequence ID" value="NZ_BAAAQK010000023.1"/>
</dbReference>
<feature type="domain" description="Acyl-CoA dehydrogenase/oxidase C-terminal" evidence="8">
    <location>
        <begin position="246"/>
        <end position="395"/>
    </location>
</feature>
<keyword evidence="5 7" id="KW-0274">FAD</keyword>
<keyword evidence="6 7" id="KW-0560">Oxidoreductase</keyword>
<dbReference type="InterPro" id="IPR013786">
    <property type="entry name" value="AcylCoA_DH/ox_N"/>
</dbReference>
<keyword evidence="4 7" id="KW-0285">Flavoprotein</keyword>
<dbReference type="InterPro" id="IPR036250">
    <property type="entry name" value="AcylCo_DH-like_C"/>
</dbReference>
<gene>
    <name evidence="11" type="ORF">GCM10009836_55430</name>
</gene>
<evidence type="ECO:0000256" key="7">
    <source>
        <dbReference type="RuleBase" id="RU362125"/>
    </source>
</evidence>
<comment type="similarity">
    <text evidence="2 7">Belongs to the acyl-CoA dehydrogenase family.</text>
</comment>
<dbReference type="Pfam" id="PF00441">
    <property type="entry name" value="Acyl-CoA_dh_1"/>
    <property type="match status" value="1"/>
</dbReference>
<protein>
    <submittedName>
        <fullName evidence="11">Acyl-CoA dehydrogenase family protein</fullName>
    </submittedName>
</protein>
<comment type="cofactor">
    <cofactor evidence="1 7">
        <name>FAD</name>
        <dbReference type="ChEBI" id="CHEBI:57692"/>
    </cofactor>
</comment>
<evidence type="ECO:0000313" key="12">
    <source>
        <dbReference type="Proteomes" id="UP001500449"/>
    </source>
</evidence>
<dbReference type="Pfam" id="PF02770">
    <property type="entry name" value="Acyl-CoA_dh_M"/>
    <property type="match status" value="1"/>
</dbReference>
<evidence type="ECO:0000313" key="11">
    <source>
        <dbReference type="EMBL" id="GAA1867920.1"/>
    </source>
</evidence>
<reference evidence="11 12" key="1">
    <citation type="journal article" date="2019" name="Int. J. Syst. Evol. Microbiol.">
        <title>The Global Catalogue of Microorganisms (GCM) 10K type strain sequencing project: providing services to taxonomists for standard genome sequencing and annotation.</title>
        <authorList>
            <consortium name="The Broad Institute Genomics Platform"/>
            <consortium name="The Broad Institute Genome Sequencing Center for Infectious Disease"/>
            <person name="Wu L."/>
            <person name="Ma J."/>
        </authorList>
    </citation>
    <scope>NUCLEOTIDE SEQUENCE [LARGE SCALE GENOMIC DNA]</scope>
    <source>
        <strain evidence="11 12">JCM 16009</strain>
    </source>
</reference>
<evidence type="ECO:0000256" key="6">
    <source>
        <dbReference type="ARBA" id="ARBA00023002"/>
    </source>
</evidence>
<comment type="subunit">
    <text evidence="3">Homodimer.</text>
</comment>
<dbReference type="InterPro" id="IPR009100">
    <property type="entry name" value="AcylCoA_DH/oxidase_NM_dom_sf"/>
</dbReference>
<dbReference type="PANTHER" id="PTHR48083">
    <property type="entry name" value="MEDIUM-CHAIN SPECIFIC ACYL-COA DEHYDROGENASE, MITOCHONDRIAL-RELATED"/>
    <property type="match status" value="1"/>
</dbReference>
<dbReference type="InterPro" id="IPR050741">
    <property type="entry name" value="Acyl-CoA_dehydrogenase"/>
</dbReference>
<evidence type="ECO:0000256" key="1">
    <source>
        <dbReference type="ARBA" id="ARBA00001974"/>
    </source>
</evidence>
<dbReference type="InterPro" id="IPR046373">
    <property type="entry name" value="Acyl-CoA_Oxase/DH_mid-dom_sf"/>
</dbReference>
<dbReference type="Proteomes" id="UP001500449">
    <property type="component" value="Unassembled WGS sequence"/>
</dbReference>